<dbReference type="EMBL" id="JBDJPC010000002">
    <property type="protein sequence ID" value="KAL1512948.1"/>
    <property type="molecule type" value="Genomic_DNA"/>
</dbReference>
<dbReference type="FunFam" id="3.30.479.10:FF:000003">
    <property type="entry name" value="6-pyruvoyl tetrahydrobiopterin synthase"/>
    <property type="match status" value="1"/>
</dbReference>
<evidence type="ECO:0000256" key="1">
    <source>
        <dbReference type="ARBA" id="ARBA00001947"/>
    </source>
</evidence>
<keyword evidence="6" id="KW-0862">Zinc</keyword>
<keyword evidence="5" id="KW-0479">Metal-binding</keyword>
<dbReference type="PANTHER" id="PTHR12589">
    <property type="entry name" value="PYRUVOYL TETRAHYDROBIOPTERIN SYNTHASE"/>
    <property type="match status" value="1"/>
</dbReference>
<dbReference type="GO" id="GO:0003874">
    <property type="term" value="F:6-pyruvoyltetrahydropterin synthase activity"/>
    <property type="evidence" value="ECO:0007669"/>
    <property type="project" value="UniProtKB-EC"/>
</dbReference>
<dbReference type="SUPFAM" id="SSF55620">
    <property type="entry name" value="Tetrahydrobiopterin biosynthesis enzymes-like"/>
    <property type="match status" value="1"/>
</dbReference>
<evidence type="ECO:0000256" key="6">
    <source>
        <dbReference type="ARBA" id="ARBA00022833"/>
    </source>
</evidence>
<reference evidence="9 10" key="1">
    <citation type="submission" date="2024-05" db="EMBL/GenBank/DDBJ databases">
        <title>Genetic variation in Jamaican populations of the coffee berry borer (Hypothenemus hampei).</title>
        <authorList>
            <person name="Errbii M."/>
            <person name="Myrie A."/>
        </authorList>
    </citation>
    <scope>NUCLEOTIDE SEQUENCE [LARGE SCALE GENOMIC DNA]</scope>
    <source>
        <strain evidence="9">JA-Hopewell-2020-01-JO</strain>
        <tissue evidence="9">Whole body</tissue>
    </source>
</reference>
<comment type="pathway">
    <text evidence="2">Cofactor biosynthesis; tetrahydrobiopterin biosynthesis; tetrahydrobiopterin from 7,8-dihydroneopterin triphosphate: step 1/3.</text>
</comment>
<evidence type="ECO:0000313" key="10">
    <source>
        <dbReference type="Proteomes" id="UP001566132"/>
    </source>
</evidence>
<dbReference type="InterPro" id="IPR038418">
    <property type="entry name" value="6-PTP_synth/QueD_sf"/>
</dbReference>
<dbReference type="Proteomes" id="UP001566132">
    <property type="component" value="Unassembled WGS sequence"/>
</dbReference>
<dbReference type="GO" id="GO:0006729">
    <property type="term" value="P:tetrahydrobiopterin biosynthetic process"/>
    <property type="evidence" value="ECO:0007669"/>
    <property type="project" value="UniProtKB-KW"/>
</dbReference>
<accession>A0ABD1F5S6</accession>
<keyword evidence="7" id="KW-0783">Tetrahydrobiopterin biosynthesis</keyword>
<dbReference type="EC" id="4.2.3.12" evidence="4"/>
<evidence type="ECO:0000313" key="9">
    <source>
        <dbReference type="EMBL" id="KAL1512948.1"/>
    </source>
</evidence>
<evidence type="ECO:0000256" key="2">
    <source>
        <dbReference type="ARBA" id="ARBA00005126"/>
    </source>
</evidence>
<evidence type="ECO:0000256" key="3">
    <source>
        <dbReference type="ARBA" id="ARBA00009164"/>
    </source>
</evidence>
<dbReference type="PANTHER" id="PTHR12589:SF7">
    <property type="entry name" value="6-PYRUVOYL TETRAHYDROBIOPTERIN SYNTHASE"/>
    <property type="match status" value="1"/>
</dbReference>
<evidence type="ECO:0000256" key="5">
    <source>
        <dbReference type="ARBA" id="ARBA00022723"/>
    </source>
</evidence>
<dbReference type="InterPro" id="IPR007115">
    <property type="entry name" value="6-PTP_synth/QueD"/>
</dbReference>
<dbReference type="GO" id="GO:0046872">
    <property type="term" value="F:metal ion binding"/>
    <property type="evidence" value="ECO:0007669"/>
    <property type="project" value="UniProtKB-KW"/>
</dbReference>
<dbReference type="Gene3D" id="3.30.479.10">
    <property type="entry name" value="6-pyruvoyl tetrahydropterin synthase/QueD"/>
    <property type="match status" value="1"/>
</dbReference>
<evidence type="ECO:0000256" key="7">
    <source>
        <dbReference type="ARBA" id="ARBA00023007"/>
    </source>
</evidence>
<dbReference type="CDD" id="cd00470">
    <property type="entry name" value="PTPS"/>
    <property type="match status" value="1"/>
</dbReference>
<dbReference type="Pfam" id="PF01242">
    <property type="entry name" value="PTPS"/>
    <property type="match status" value="1"/>
</dbReference>
<keyword evidence="8" id="KW-0456">Lyase</keyword>
<comment type="similarity">
    <text evidence="3">Belongs to the PTPS family.</text>
</comment>
<gene>
    <name evidence="9" type="ORF">ABEB36_002447</name>
</gene>
<comment type="caution">
    <text evidence="9">The sequence shown here is derived from an EMBL/GenBank/DDBJ whole genome shotgun (WGS) entry which is preliminary data.</text>
</comment>
<proteinExistence type="inferred from homology"/>
<dbReference type="AlphaFoldDB" id="A0ABD1F5S6"/>
<keyword evidence="10" id="KW-1185">Reference proteome</keyword>
<evidence type="ECO:0000256" key="8">
    <source>
        <dbReference type="ARBA" id="ARBA00023239"/>
    </source>
</evidence>
<comment type="cofactor">
    <cofactor evidence="1">
        <name>Zn(2+)</name>
        <dbReference type="ChEBI" id="CHEBI:29105"/>
    </cofactor>
</comment>
<sequence length="144" mass="17078">MANKENSLKCYQTRRITLSACHRLHSPHLSDEENRQVYGKCNHINGHGHNYTIKVTLFGEIDPKTGMLMNLMDLKRYMEEAIMAPMDHKNIDKDIDYFKDKPSTTENVAVYCWNRMKNIMSQPEWLYEVEIYETENNIVRYRGD</sequence>
<protein>
    <recommendedName>
        <fullName evidence="4">6-pyruvoyltetrahydropterin synthase</fullName>
        <ecNumber evidence="4">4.2.3.12</ecNumber>
    </recommendedName>
</protein>
<organism evidence="9 10">
    <name type="scientific">Hypothenemus hampei</name>
    <name type="common">Coffee berry borer</name>
    <dbReference type="NCBI Taxonomy" id="57062"/>
    <lineage>
        <taxon>Eukaryota</taxon>
        <taxon>Metazoa</taxon>
        <taxon>Ecdysozoa</taxon>
        <taxon>Arthropoda</taxon>
        <taxon>Hexapoda</taxon>
        <taxon>Insecta</taxon>
        <taxon>Pterygota</taxon>
        <taxon>Neoptera</taxon>
        <taxon>Endopterygota</taxon>
        <taxon>Coleoptera</taxon>
        <taxon>Polyphaga</taxon>
        <taxon>Cucujiformia</taxon>
        <taxon>Curculionidae</taxon>
        <taxon>Scolytinae</taxon>
        <taxon>Hypothenemus</taxon>
    </lineage>
</organism>
<name>A0ABD1F5S6_HYPHA</name>
<evidence type="ECO:0000256" key="4">
    <source>
        <dbReference type="ARBA" id="ARBA00013100"/>
    </source>
</evidence>